<evidence type="ECO:0000313" key="3">
    <source>
        <dbReference type="EMBL" id="NHM14606.1"/>
    </source>
</evidence>
<gene>
    <name evidence="3" type="ORF">GMI68_07500</name>
    <name evidence="4" type="ORF">J7S26_08450</name>
</gene>
<evidence type="ECO:0000313" key="5">
    <source>
        <dbReference type="Proteomes" id="UP000636394"/>
    </source>
</evidence>
<dbReference type="InterPro" id="IPR050535">
    <property type="entry name" value="DNA_Repair-Maintenance_Comp"/>
</dbReference>
<dbReference type="PANTHER" id="PTHR30337:SF7">
    <property type="entry name" value="PHOSPHOESTERASE"/>
    <property type="match status" value="1"/>
</dbReference>
<keyword evidence="4" id="KW-0269">Exonuclease</keyword>
<dbReference type="InterPro" id="IPR029052">
    <property type="entry name" value="Metallo-depent_PP-like"/>
</dbReference>
<dbReference type="Gene3D" id="3.60.21.10">
    <property type="match status" value="1"/>
</dbReference>
<sequence>MDRTLTFIHAADLHLGAPVRGLAALSPGWAERVSRAVDEAYDNVIAAAVSRSVDFVVFAGDLFDSSTVSYRSYAKLFQGFERLADAGIPAYLVTGNHDPYTSWRHDFFALPENVVLFAADRPDFALFERDGEPLCLVAGRGFFNHAWPQDVCIAEGLTRTAAEEALEAVRPGASAAPFSVGVLHTGLTIDPLKAPVSPSLLERAGMDYWALGHVHKKHVFPSLDRPRMAFSGCTQGRDVQETGSRGVFAVTLEVGCDPVLEFVPTASVVWQCMDVDVSDCLSLSAVVDKVMREAFRLNGLAHCEEMVMRVRLVGKTSLHALLAREDILEDVRGQINESYPLFFCDGLDDATNAPIDRAALREEGLFPSVFLSVSEAQRARADDSVAFLQEEFLAKGAVLPRSVAQDVSALTQEAEEMVLDLLIQGDRP</sequence>
<dbReference type="RefSeq" id="WP_166339932.1">
    <property type="nucleotide sequence ID" value="NZ_CP072829.1"/>
</dbReference>
<reference evidence="3 5" key="1">
    <citation type="submission" date="2019-11" db="EMBL/GenBank/DDBJ databases">
        <title>Eggerthellaceae novel genus isolated from the rectal contents of marmort.</title>
        <authorList>
            <person name="Zhang G."/>
        </authorList>
    </citation>
    <scope>NUCLEOTIDE SEQUENCE [LARGE SCALE GENOMIC DNA]</scope>
    <source>
        <strain evidence="5">zg-886</strain>
        <strain evidence="3">Zg-886</strain>
    </source>
</reference>
<dbReference type="Proteomes" id="UP000671910">
    <property type="component" value="Chromosome"/>
</dbReference>
<organism evidence="4 6">
    <name type="scientific">Xiamenia xianingshaonis</name>
    <dbReference type="NCBI Taxonomy" id="2682776"/>
    <lineage>
        <taxon>Bacteria</taxon>
        <taxon>Bacillati</taxon>
        <taxon>Actinomycetota</taxon>
        <taxon>Coriobacteriia</taxon>
        <taxon>Eggerthellales</taxon>
        <taxon>Eggerthellaceae</taxon>
        <taxon>Xiamenia</taxon>
    </lineage>
</organism>
<dbReference type="EMBL" id="WPCR01000009">
    <property type="protein sequence ID" value="NHM14606.1"/>
    <property type="molecule type" value="Genomic_DNA"/>
</dbReference>
<evidence type="ECO:0000256" key="1">
    <source>
        <dbReference type="ARBA" id="ARBA00022801"/>
    </source>
</evidence>
<keyword evidence="5" id="KW-1185">Reference proteome</keyword>
<dbReference type="InterPro" id="IPR004843">
    <property type="entry name" value="Calcineurin-like_PHP"/>
</dbReference>
<keyword evidence="4" id="KW-0540">Nuclease</keyword>
<dbReference type="KEGG" id="ebz:J7S26_08450"/>
<dbReference type="InterPro" id="IPR041796">
    <property type="entry name" value="Mre11_N"/>
</dbReference>
<protein>
    <submittedName>
        <fullName evidence="4">DNA repair exonuclease</fullName>
    </submittedName>
    <submittedName>
        <fullName evidence="3">Metallophosphoesterase</fullName>
    </submittedName>
</protein>
<evidence type="ECO:0000313" key="4">
    <source>
        <dbReference type="EMBL" id="QTU84354.1"/>
    </source>
</evidence>
<dbReference type="EMBL" id="CP072829">
    <property type="protein sequence ID" value="QTU84354.1"/>
    <property type="molecule type" value="Genomic_DNA"/>
</dbReference>
<dbReference type="SUPFAM" id="SSF56300">
    <property type="entry name" value="Metallo-dependent phosphatases"/>
    <property type="match status" value="1"/>
</dbReference>
<proteinExistence type="predicted"/>
<evidence type="ECO:0000259" key="2">
    <source>
        <dbReference type="Pfam" id="PF00149"/>
    </source>
</evidence>
<name>A0A9E6SUE4_9ACTN</name>
<dbReference type="PANTHER" id="PTHR30337">
    <property type="entry name" value="COMPONENT OF ATP-DEPENDENT DSDNA EXONUCLEASE"/>
    <property type="match status" value="1"/>
</dbReference>
<keyword evidence="1" id="KW-0378">Hydrolase</keyword>
<dbReference type="Pfam" id="PF00149">
    <property type="entry name" value="Metallophos"/>
    <property type="match status" value="1"/>
</dbReference>
<feature type="domain" description="Calcineurin-like phosphoesterase" evidence="2">
    <location>
        <begin position="6"/>
        <end position="216"/>
    </location>
</feature>
<dbReference type="GO" id="GO:0004527">
    <property type="term" value="F:exonuclease activity"/>
    <property type="evidence" value="ECO:0007669"/>
    <property type="project" value="UniProtKB-KW"/>
</dbReference>
<reference evidence="4" key="2">
    <citation type="submission" date="2021-04" db="EMBL/GenBank/DDBJ databases">
        <title>Novel species in family Eggerthellaceae.</title>
        <authorList>
            <person name="Zhang G."/>
        </authorList>
    </citation>
    <scope>NUCLEOTIDE SEQUENCE</scope>
    <source>
        <strain evidence="4">Zg-886</strain>
    </source>
</reference>
<evidence type="ECO:0000313" key="6">
    <source>
        <dbReference type="Proteomes" id="UP000671910"/>
    </source>
</evidence>
<dbReference type="AlphaFoldDB" id="A0A9E6SUE4"/>
<dbReference type="CDD" id="cd00840">
    <property type="entry name" value="MPP_Mre11_N"/>
    <property type="match status" value="1"/>
</dbReference>
<accession>A0A9E6SUE4</accession>
<dbReference type="Proteomes" id="UP000636394">
    <property type="component" value="Unassembled WGS sequence"/>
</dbReference>